<dbReference type="Gene3D" id="3.40.50.300">
    <property type="entry name" value="P-loop containing nucleotide triphosphate hydrolases"/>
    <property type="match status" value="2"/>
</dbReference>
<proteinExistence type="predicted"/>
<dbReference type="InterPro" id="IPR045055">
    <property type="entry name" value="DNA2/NAM7-like"/>
</dbReference>
<dbReference type="STRING" id="1105111.MCE_07235"/>
<dbReference type="RefSeq" id="WP_014392731.1">
    <property type="nucleotide sequence ID" value="NC_017028.1"/>
</dbReference>
<dbReference type="SUPFAM" id="SSF52540">
    <property type="entry name" value="P-loop containing nucleoside triphosphate hydrolases"/>
    <property type="match status" value="1"/>
</dbReference>
<dbReference type="PANTHER" id="PTHR10887:SF530">
    <property type="entry name" value="SUPERFAMILY I DNA HELICASES"/>
    <property type="match status" value="1"/>
</dbReference>
<evidence type="ECO:0000313" key="3">
    <source>
        <dbReference type="Proteomes" id="UP000008005"/>
    </source>
</evidence>
<dbReference type="InterPro" id="IPR027417">
    <property type="entry name" value="P-loop_NTPase"/>
</dbReference>
<dbReference type="EMBL" id="CP003334">
    <property type="protein sequence ID" value="AFC70231.1"/>
    <property type="molecule type" value="Genomic_DNA"/>
</dbReference>
<evidence type="ECO:0000259" key="1">
    <source>
        <dbReference type="Pfam" id="PF13087"/>
    </source>
</evidence>
<evidence type="ECO:0000313" key="2">
    <source>
        <dbReference type="EMBL" id="AFC70231.1"/>
    </source>
</evidence>
<reference evidence="3" key="1">
    <citation type="submission" date="2012-02" db="EMBL/GenBank/DDBJ databases">
        <title>Complete genome sequence of Candidatus Rickettsia amblyommii strain GAT-30V.</title>
        <authorList>
            <person name="Johnson S.L."/>
            <person name="Munk A.C."/>
            <person name="Han S."/>
            <person name="Bruce D.C."/>
            <person name="Dasch G.A."/>
        </authorList>
    </citation>
    <scope>NUCLEOTIDE SEQUENCE [LARGE SCALE GENOMIC DNA]</scope>
    <source>
        <strain evidence="3">GAT-30V</strain>
    </source>
</reference>
<keyword evidence="2" id="KW-0347">Helicase</keyword>
<gene>
    <name evidence="2" type="ordered locus">MCE_07235</name>
</gene>
<dbReference type="KEGG" id="ram:MCE_07235"/>
<reference evidence="2 3" key="2">
    <citation type="journal article" date="2016" name="Int. J. Syst. Evol. Microbiol.">
        <title>Rickettsia amblyommatis sp. nov., a spotted fever group Rickettsia associated with multiple species of Amblyomma ticks in North, Central and South America.</title>
        <authorList>
            <person name="Karpathy S.E."/>
            <person name="Slater K.S."/>
            <person name="Goldsmith C.S."/>
            <person name="Nicholson W.L."/>
            <person name="Paddock C.D."/>
        </authorList>
    </citation>
    <scope>NUCLEOTIDE SEQUENCE [LARGE SCALE GENOMIC DNA]</scope>
    <source>
        <strain evidence="2 3">GAT-30V</strain>
    </source>
</reference>
<dbReference type="HOGENOM" id="CLU_036471_0_0_5"/>
<dbReference type="InterPro" id="IPR041679">
    <property type="entry name" value="DNA2/NAM7-like_C"/>
</dbReference>
<dbReference type="Proteomes" id="UP000008005">
    <property type="component" value="Chromosome"/>
</dbReference>
<keyword evidence="2" id="KW-0378">Hydrolase</keyword>
<keyword evidence="2" id="KW-0067">ATP-binding</keyword>
<organism evidence="2 3">
    <name type="scientific">Rickettsia amblyommatis (strain GAT-30V)</name>
    <name type="common">Rickettsia amblyommii</name>
    <dbReference type="NCBI Taxonomy" id="1105111"/>
    <lineage>
        <taxon>Bacteria</taxon>
        <taxon>Pseudomonadati</taxon>
        <taxon>Pseudomonadota</taxon>
        <taxon>Alphaproteobacteria</taxon>
        <taxon>Rickettsiales</taxon>
        <taxon>Rickettsiaceae</taxon>
        <taxon>Rickettsieae</taxon>
        <taxon>Rickettsia</taxon>
        <taxon>spotted fever group</taxon>
    </lineage>
</organism>
<protein>
    <submittedName>
        <fullName evidence="2">Superfamily I DNA/RNA helicase</fullName>
    </submittedName>
</protein>
<name>H8K2W3_RICAG</name>
<accession>H8K2W3</accession>
<dbReference type="Pfam" id="PF13087">
    <property type="entry name" value="AAA_12"/>
    <property type="match status" value="1"/>
</dbReference>
<sequence length="296" mass="34371">MLATSEHNEIPWLFIDEAGHIPPQYAASAIYKSKKVVVVGDPLQTDPISILKQDLMNKLCEHFKVSYPEWSPSEVSLQNLADRNSLYQIKIDDVTVGFPLLVHRRCQNPMFKICNKMIFATSDCNSDIRTILGTSKWIDIKDNKVQRYKYDSEAKFQKLLELLKQVLKEKNGDDLLKQIYIITMYKDDSESIRRKLNEIYDDSRYEKTMQAFRYKNIGTIHAFQGKENDMVIILLGVQHPLDKGARNIMTKKPNVLNVGISRAKNNLYIIGSLVEIWLKHKYMPEIYNMLGDKDYT</sequence>
<dbReference type="PANTHER" id="PTHR10887">
    <property type="entry name" value="DNA2/NAM7 HELICASE FAMILY"/>
    <property type="match status" value="1"/>
</dbReference>
<dbReference type="GO" id="GO:0004386">
    <property type="term" value="F:helicase activity"/>
    <property type="evidence" value="ECO:0007669"/>
    <property type="project" value="UniProtKB-KW"/>
</dbReference>
<feature type="domain" description="DNA2/NAM7 helicase-like C-terminal" evidence="1">
    <location>
        <begin position="137"/>
        <end position="272"/>
    </location>
</feature>
<keyword evidence="2" id="KW-0547">Nucleotide-binding</keyword>
<dbReference type="AlphaFoldDB" id="H8K2W3"/>